<dbReference type="Proteomes" id="UP001157002">
    <property type="component" value="Segment"/>
</dbReference>
<evidence type="ECO:0000313" key="1">
    <source>
        <dbReference type="EMBL" id="UVF62502.1"/>
    </source>
</evidence>
<dbReference type="GeneID" id="80545057"/>
<protein>
    <submittedName>
        <fullName evidence="1">Uncharacterized protein</fullName>
    </submittedName>
</protein>
<proteinExistence type="predicted"/>
<accession>A0A976YFB0</accession>
<reference evidence="1 2" key="1">
    <citation type="submission" date="2022-05" db="EMBL/GenBank/DDBJ databases">
        <title>Diverse viruses of marine archaea discovered using metagenomics.</title>
        <authorList>
            <person name="Zhou Y."/>
        </authorList>
    </citation>
    <scope>NUCLEOTIDE SEQUENCE [LARGE SCALE GENOMIC DNA]</scope>
    <source>
        <strain evidence="1">YSH_150918</strain>
    </source>
</reference>
<dbReference type="EMBL" id="ON649702">
    <property type="protein sequence ID" value="UVF62502.1"/>
    <property type="molecule type" value="Genomic_DNA"/>
</dbReference>
<name>A0A976YFB0_9CAUD</name>
<dbReference type="KEGG" id="vg:80545057"/>
<organism evidence="1 2">
    <name type="scientific">Poseidoniales virus YSH_150918</name>
    <dbReference type="NCBI Taxonomy" id="3071324"/>
    <lineage>
        <taxon>Viruses</taxon>
        <taxon>Duplodnaviria</taxon>
        <taxon>Heunggongvirae</taxon>
        <taxon>Uroviricota</taxon>
        <taxon>Caudoviricetes</taxon>
        <taxon>Magrovirales</taxon>
        <taxon>Aoguangviridae</taxon>
        <taxon>Aobingvirus</taxon>
        <taxon>Aobingvirus yangshanense</taxon>
    </lineage>
</organism>
<dbReference type="RefSeq" id="YP_010806096.1">
    <property type="nucleotide sequence ID" value="NC_077214.1"/>
</dbReference>
<sequence>MLNNKNGKLYVGDKEVIKGYESFSGWYWFVTEIEEENYEGYPLYFGYVQGFEDEWGSFWLGELQPLIDKGRVWEIKEQDLVHAGRRKGI</sequence>
<evidence type="ECO:0000313" key="2">
    <source>
        <dbReference type="Proteomes" id="UP001157002"/>
    </source>
</evidence>
<keyword evidence="2" id="KW-1185">Reference proteome</keyword>